<evidence type="ECO:0000313" key="6">
    <source>
        <dbReference type="Proteomes" id="UP000243217"/>
    </source>
</evidence>
<evidence type="ECO:0000256" key="2">
    <source>
        <dbReference type="ARBA" id="ARBA00023242"/>
    </source>
</evidence>
<reference evidence="5 6" key="1">
    <citation type="journal article" date="2014" name="Genome Biol. Evol.">
        <title>The secreted proteins of Achlya hypogyna and Thraustotheca clavata identify the ancestral oomycete secretome and reveal gene acquisitions by horizontal gene transfer.</title>
        <authorList>
            <person name="Misner I."/>
            <person name="Blouin N."/>
            <person name="Leonard G."/>
            <person name="Richards T.A."/>
            <person name="Lane C.E."/>
        </authorList>
    </citation>
    <scope>NUCLEOTIDE SEQUENCE [LARGE SCALE GENOMIC DNA]</scope>
    <source>
        <strain evidence="5 6">ATCC 34112</strain>
    </source>
</reference>
<feature type="region of interest" description="Disordered" evidence="3">
    <location>
        <begin position="1"/>
        <end position="25"/>
    </location>
</feature>
<dbReference type="SMART" id="SM00449">
    <property type="entry name" value="SPRY"/>
    <property type="match status" value="1"/>
</dbReference>
<keyword evidence="6" id="KW-1185">Reference proteome</keyword>
<keyword evidence="2" id="KW-0539">Nucleus</keyword>
<dbReference type="OrthoDB" id="10266026at2759"/>
<dbReference type="STRING" id="74557.A0A1W0AB74"/>
<comment type="caution">
    <text evidence="5">The sequence shown here is derived from an EMBL/GenBank/DDBJ whole genome shotgun (WGS) entry which is preliminary data.</text>
</comment>
<dbReference type="Gene3D" id="2.60.120.920">
    <property type="match status" value="1"/>
</dbReference>
<dbReference type="InterPro" id="IPR003877">
    <property type="entry name" value="SPRY_dom"/>
</dbReference>
<feature type="compositionally biased region" description="Basic and acidic residues" evidence="3">
    <location>
        <begin position="14"/>
        <end position="25"/>
    </location>
</feature>
<accession>A0A1W0AB74</accession>
<dbReference type="EMBL" id="JNBS01000230">
    <property type="protein sequence ID" value="OQS07544.1"/>
    <property type="molecule type" value="Genomic_DNA"/>
</dbReference>
<dbReference type="AlphaFoldDB" id="A0A1W0AB74"/>
<evidence type="ECO:0000256" key="3">
    <source>
        <dbReference type="SAM" id="MobiDB-lite"/>
    </source>
</evidence>
<organism evidence="5 6">
    <name type="scientific">Thraustotheca clavata</name>
    <dbReference type="NCBI Taxonomy" id="74557"/>
    <lineage>
        <taxon>Eukaryota</taxon>
        <taxon>Sar</taxon>
        <taxon>Stramenopiles</taxon>
        <taxon>Oomycota</taxon>
        <taxon>Saprolegniomycetes</taxon>
        <taxon>Saprolegniales</taxon>
        <taxon>Achlyaceae</taxon>
        <taxon>Thraustotheca</taxon>
    </lineage>
</organism>
<dbReference type="CDD" id="cd12872">
    <property type="entry name" value="SPRY_Ash2"/>
    <property type="match status" value="1"/>
</dbReference>
<dbReference type="InterPro" id="IPR043136">
    <property type="entry name" value="B30.2/SPRY_sf"/>
</dbReference>
<dbReference type="PANTHER" id="PTHR10598:SF0">
    <property type="entry name" value="SET1_ASH2 HISTONE METHYLTRANSFERASE COMPLEX SUBUNIT ASH2"/>
    <property type="match status" value="1"/>
</dbReference>
<dbReference type="InterPro" id="IPR013320">
    <property type="entry name" value="ConA-like_dom_sf"/>
</dbReference>
<gene>
    <name evidence="5" type="ORF">THRCLA_00445</name>
</gene>
<comment type="subcellular location">
    <subcellularLocation>
        <location evidence="1">Nucleus</location>
    </subcellularLocation>
</comment>
<name>A0A1W0AB74_9STRA</name>
<sequence length="240" mass="26169">MKRAEDYGAPTKRMRTEDENGPEEDKKTIRFVEKGTLLTIADNGLMVLGTKGYCMARTNIGAKSGNYYYEITLQPSEIEYHVRFGYGTKKADINGPVGFDEYSFAYRDLQGSIVHKSTRKDGYGDAFGNNKAYEWDLHSIGPGDTVGALIYLPPVEAIVEEPPHLEGSTNPSPGPIGKLGSISFFVNGKDQGVAFADIPCGEDYYPCVSIYHAGSIVANFGPEFTKPPNVSIPISSFASI</sequence>
<evidence type="ECO:0000313" key="5">
    <source>
        <dbReference type="EMBL" id="OQS07544.1"/>
    </source>
</evidence>
<evidence type="ECO:0000256" key="1">
    <source>
        <dbReference type="ARBA" id="ARBA00004123"/>
    </source>
</evidence>
<dbReference type="InterPro" id="IPR037353">
    <property type="entry name" value="ASH2"/>
</dbReference>
<dbReference type="GO" id="GO:0048188">
    <property type="term" value="C:Set1C/COMPASS complex"/>
    <property type="evidence" value="ECO:0007669"/>
    <property type="project" value="InterPro"/>
</dbReference>
<proteinExistence type="predicted"/>
<dbReference type="SUPFAM" id="SSF49899">
    <property type="entry name" value="Concanavalin A-like lectins/glucanases"/>
    <property type="match status" value="1"/>
</dbReference>
<feature type="domain" description="SPRY" evidence="4">
    <location>
        <begin position="64"/>
        <end position="224"/>
    </location>
</feature>
<protein>
    <recommendedName>
        <fullName evidence="4">SPRY domain-containing protein</fullName>
    </recommendedName>
</protein>
<dbReference type="Proteomes" id="UP000243217">
    <property type="component" value="Unassembled WGS sequence"/>
</dbReference>
<dbReference type="PANTHER" id="PTHR10598">
    <property type="entry name" value="SET1/ASH2 HISTONE METHYLTRANSFERASE COMPLEX SUBUNIT ASH2"/>
    <property type="match status" value="1"/>
</dbReference>
<dbReference type="GO" id="GO:0000976">
    <property type="term" value="F:transcription cis-regulatory region binding"/>
    <property type="evidence" value="ECO:0007669"/>
    <property type="project" value="TreeGrafter"/>
</dbReference>
<evidence type="ECO:0000259" key="4">
    <source>
        <dbReference type="SMART" id="SM00449"/>
    </source>
</evidence>